<dbReference type="AlphaFoldDB" id="A0A0A9Z315"/>
<proteinExistence type="predicted"/>
<feature type="non-terminal residue" evidence="2">
    <location>
        <position position="1"/>
    </location>
</feature>
<dbReference type="GO" id="GO:0071897">
    <property type="term" value="P:DNA biosynthetic process"/>
    <property type="evidence" value="ECO:0007669"/>
    <property type="project" value="UniProtKB-ARBA"/>
</dbReference>
<protein>
    <submittedName>
        <fullName evidence="2">Retrovirus-related Pol polyprotein LINE-1</fullName>
    </submittedName>
</protein>
<feature type="domain" description="Reverse transcriptase" evidence="1">
    <location>
        <begin position="146"/>
        <end position="306"/>
    </location>
</feature>
<evidence type="ECO:0000313" key="2">
    <source>
        <dbReference type="EMBL" id="JAG37743.1"/>
    </source>
</evidence>
<reference evidence="2" key="1">
    <citation type="journal article" date="2014" name="PLoS ONE">
        <title>Transcriptome-Based Identification of ABC Transporters in the Western Tarnished Plant Bug Lygus hesperus.</title>
        <authorList>
            <person name="Hull J.J."/>
            <person name="Chaney K."/>
            <person name="Geib S.M."/>
            <person name="Fabrick J.A."/>
            <person name="Brent C.S."/>
            <person name="Walsh D."/>
            <person name="Lavine L.C."/>
        </authorList>
    </citation>
    <scope>NUCLEOTIDE SEQUENCE</scope>
</reference>
<sequence>YLHRVNSMEEYLEECCKEVEDLTNAGKMEMAYKTIKHFLGERKNKSCGIQNEDGQLLYDQKDVAGRWKRYLEALYGVEERANEVSLENEDEVDPEEEGESILRDEFDRALEQLKDKKSPGIDNLPAELLKNAGEKVHDELYSLVCDIYNTGLLPEDFKKCVIVPLPKKASAIKCEQHRTLSLVVHASKILTSIILRRTEKKVESILTEDQFGFRKGMGTREAILNLRLVLEKRLLKGKDTLIAFVDLEKAFDRVDWSVLFRMLREVGVKYKDRRVMHSLYKDEMAVVRYGEHQEVAAIKKGVRQGC</sequence>
<accession>A0A0A9Z315</accession>
<dbReference type="InterPro" id="IPR000477">
    <property type="entry name" value="RT_dom"/>
</dbReference>
<dbReference type="SUPFAM" id="SSF56672">
    <property type="entry name" value="DNA/RNA polymerases"/>
    <property type="match status" value="1"/>
</dbReference>
<dbReference type="CDD" id="cd01650">
    <property type="entry name" value="RT_nLTR_like"/>
    <property type="match status" value="1"/>
</dbReference>
<evidence type="ECO:0000259" key="1">
    <source>
        <dbReference type="PROSITE" id="PS50878"/>
    </source>
</evidence>
<dbReference type="PROSITE" id="PS50878">
    <property type="entry name" value="RT_POL"/>
    <property type="match status" value="1"/>
</dbReference>
<dbReference type="EMBL" id="GBHO01005861">
    <property type="protein sequence ID" value="JAG37743.1"/>
    <property type="molecule type" value="Transcribed_RNA"/>
</dbReference>
<feature type="non-terminal residue" evidence="2">
    <location>
        <position position="306"/>
    </location>
</feature>
<dbReference type="Pfam" id="PF00078">
    <property type="entry name" value="RVT_1"/>
    <property type="match status" value="1"/>
</dbReference>
<organism evidence="2">
    <name type="scientific">Lygus hesperus</name>
    <name type="common">Western plant bug</name>
    <dbReference type="NCBI Taxonomy" id="30085"/>
    <lineage>
        <taxon>Eukaryota</taxon>
        <taxon>Metazoa</taxon>
        <taxon>Ecdysozoa</taxon>
        <taxon>Arthropoda</taxon>
        <taxon>Hexapoda</taxon>
        <taxon>Insecta</taxon>
        <taxon>Pterygota</taxon>
        <taxon>Neoptera</taxon>
        <taxon>Paraneoptera</taxon>
        <taxon>Hemiptera</taxon>
        <taxon>Heteroptera</taxon>
        <taxon>Panheteroptera</taxon>
        <taxon>Cimicomorpha</taxon>
        <taxon>Miridae</taxon>
        <taxon>Mirini</taxon>
        <taxon>Lygus</taxon>
    </lineage>
</organism>
<name>A0A0A9Z315_LYGHE</name>
<dbReference type="PANTHER" id="PTHR19446">
    <property type="entry name" value="REVERSE TRANSCRIPTASES"/>
    <property type="match status" value="1"/>
</dbReference>
<dbReference type="InterPro" id="IPR043502">
    <property type="entry name" value="DNA/RNA_pol_sf"/>
</dbReference>
<reference evidence="2" key="2">
    <citation type="submission" date="2014-07" db="EMBL/GenBank/DDBJ databases">
        <authorList>
            <person name="Hull J."/>
        </authorList>
    </citation>
    <scope>NUCLEOTIDE SEQUENCE</scope>
</reference>
<gene>
    <name evidence="2" type="primary">Pol_10</name>
    <name evidence="2" type="ORF">CM83_4170</name>
</gene>